<feature type="binding site" evidence="19">
    <location>
        <position position="234"/>
    </location>
    <ligand>
        <name>Zn(2+)</name>
        <dbReference type="ChEBI" id="CHEBI:29105"/>
        <label>1</label>
    </ligand>
</feature>
<dbReference type="AlphaFoldDB" id="A0A1S3I5J3"/>
<reference evidence="25" key="1">
    <citation type="submission" date="2025-08" db="UniProtKB">
        <authorList>
            <consortium name="RefSeq"/>
        </authorList>
    </citation>
    <scope>IDENTIFICATION</scope>
    <source>
        <tissue evidence="25">Gonads</tissue>
    </source>
</reference>
<feature type="binding site" evidence="19">
    <location>
        <position position="255"/>
    </location>
    <ligand>
        <name>Zn(2+)</name>
        <dbReference type="ChEBI" id="CHEBI:29105"/>
        <label>1</label>
    </ligand>
</feature>
<dbReference type="InterPro" id="IPR006694">
    <property type="entry name" value="Fatty_acid_hydroxylase"/>
</dbReference>
<dbReference type="Gene3D" id="3.10.120.10">
    <property type="entry name" value="Cytochrome b5-like heme/steroid binding domain"/>
    <property type="match status" value="1"/>
</dbReference>
<feature type="binding site" evidence="19">
    <location>
        <position position="330"/>
    </location>
    <ligand>
        <name>Zn(2+)</name>
        <dbReference type="ChEBI" id="CHEBI:29105"/>
        <label>2</label>
    </ligand>
</feature>
<keyword evidence="16 18" id="KW-0472">Membrane</keyword>
<evidence type="ECO:0000256" key="5">
    <source>
        <dbReference type="ARBA" id="ARBA00022516"/>
    </source>
</evidence>
<dbReference type="Pfam" id="PF00173">
    <property type="entry name" value="Cyt-b5"/>
    <property type="match status" value="1"/>
</dbReference>
<keyword evidence="7 22" id="KW-0812">Transmembrane</keyword>
<keyword evidence="15 18" id="KW-0443">Lipid metabolism</keyword>
<evidence type="ECO:0000256" key="6">
    <source>
        <dbReference type="ARBA" id="ARBA00022617"/>
    </source>
</evidence>
<evidence type="ECO:0000256" key="21">
    <source>
        <dbReference type="SAM" id="MobiDB-lite"/>
    </source>
</evidence>
<dbReference type="GO" id="GO:0020037">
    <property type="term" value="F:heme binding"/>
    <property type="evidence" value="ECO:0007669"/>
    <property type="project" value="InterPro"/>
</dbReference>
<feature type="domain" description="Cytochrome b5 heme-binding" evidence="23">
    <location>
        <begin position="1"/>
        <end position="84"/>
    </location>
</feature>
<keyword evidence="24" id="KW-1185">Reference proteome</keyword>
<evidence type="ECO:0000256" key="14">
    <source>
        <dbReference type="ARBA" id="ARBA00023004"/>
    </source>
</evidence>
<dbReference type="GO" id="GO:0080132">
    <property type="term" value="F:fatty acid 2-hydroxylase activity"/>
    <property type="evidence" value="ECO:0007669"/>
    <property type="project" value="InterPro"/>
</dbReference>
<evidence type="ECO:0000313" key="24">
    <source>
        <dbReference type="Proteomes" id="UP000085678"/>
    </source>
</evidence>
<protein>
    <recommendedName>
        <fullName evidence="18">Fatty acid 2-hydroxylase</fullName>
        <ecNumber evidence="18">1.-.-.-</ecNumber>
    </recommendedName>
</protein>
<feature type="region of interest" description="Disordered" evidence="21">
    <location>
        <begin position="85"/>
        <end position="117"/>
    </location>
</feature>
<evidence type="ECO:0000256" key="10">
    <source>
        <dbReference type="ARBA" id="ARBA00022832"/>
    </source>
</evidence>
<comment type="cofactor">
    <cofactor evidence="20">
        <name>Fe cation</name>
        <dbReference type="ChEBI" id="CHEBI:24875"/>
    </cofactor>
</comment>
<dbReference type="RefSeq" id="XP_013392633.1">
    <property type="nucleotide sequence ID" value="XM_013537179.1"/>
</dbReference>
<evidence type="ECO:0000256" key="7">
    <source>
        <dbReference type="ARBA" id="ARBA00022692"/>
    </source>
</evidence>
<dbReference type="SMART" id="SM01117">
    <property type="entry name" value="Cyt-b5"/>
    <property type="match status" value="1"/>
</dbReference>
<dbReference type="EC" id="1.-.-.-" evidence="18"/>
<dbReference type="GeneID" id="106160544"/>
<evidence type="ECO:0000256" key="4">
    <source>
        <dbReference type="ARBA" id="ARBA00005747"/>
    </source>
</evidence>
<keyword evidence="9 18" id="KW-0256">Endoplasmic reticulum</keyword>
<dbReference type="FunCoup" id="A0A1S3I5J3">
    <property type="interactions" value="49"/>
</dbReference>
<keyword evidence="6 20" id="KW-0349">Heme</keyword>
<comment type="pathway">
    <text evidence="3">Lipid metabolism.</text>
</comment>
<comment type="function">
    <text evidence="18">Catalyzes stereospecific hydroxylation of free fatty acids at the C-2 position to produce (R)-2-hydroxy fatty acids, which are building blocks of sphingolipids and glycosphingolipids common in neural tissue and epidermis. Plays an essential role in the synthesis of galactosphingolipids of the myelin sheath. Responsible for the synthesis of sphingolipids and glycosphingolipids involved in the formation of epidermal lamellar bodies critical for skin permeability barrier. Participates in the synthesis of glycosphingolipids and a fraction of type II wax diesters in sebaceous gland, specifically regulating hair follicle homeostasis. Involved in the synthesis of sphingolipids of plasma membrane rafts, controlling lipid raft mobility and trafficking of raft-associated proteins.</text>
</comment>
<dbReference type="GO" id="GO:0006633">
    <property type="term" value="P:fatty acid biosynthetic process"/>
    <property type="evidence" value="ECO:0007669"/>
    <property type="project" value="UniProtKB-KW"/>
</dbReference>
<feature type="binding site" evidence="19">
    <location>
        <position position="310"/>
    </location>
    <ligand>
        <name>Zn(2+)</name>
        <dbReference type="ChEBI" id="CHEBI:29105"/>
        <label>1</label>
    </ligand>
</feature>
<feature type="binding site" description="axial binding residue" evidence="20">
    <location>
        <position position="67"/>
    </location>
    <ligand>
        <name>heme</name>
        <dbReference type="ChEBI" id="CHEBI:30413"/>
    </ligand>
    <ligandPart>
        <name>Fe</name>
        <dbReference type="ChEBI" id="CHEBI:18248"/>
    </ligandPart>
</feature>
<proteinExistence type="inferred from homology"/>
<accession>A0A1S3I5J3</accession>
<feature type="transmembrane region" description="Helical" evidence="22">
    <location>
        <begin position="201"/>
        <end position="224"/>
    </location>
</feature>
<dbReference type="Proteomes" id="UP000085678">
    <property type="component" value="Unplaced"/>
</dbReference>
<sequence>MPTFSLEEVKKHNHVKDLWVINQNKVYDVTTFVEKHPGGKEVLAEFAGSNVTEIMREPSSHNFGHKHTKYAYSLLQSHYIGDLEKGGQRNHTDGVHRRQTHEEKKSTEETDVPQPNFEENITEDTLIDWNKPILWQVGSLGDKYMDWVHKPVDRKIRLFRSNFCEMCGNAYWWTVPSFWVPVILLLLYSSYQNGQSTGPDWLGISPVVMLPVYFALGILSWTFIEYVVHRWLFHLTPPANSKFLITMHFLYHGQHHKSPFDKKRLVFPIVPALPLALTIYLGYCAIFPIHVAQAYMAGTISGYMGYDLTHYYLHHGTPSLQYFRNLKRYHVRHHFEDIAKGFGISSKLWDYPFGTLIQDN</sequence>
<feature type="compositionally biased region" description="Basic and acidic residues" evidence="21">
    <location>
        <begin position="85"/>
        <end position="108"/>
    </location>
</feature>
<dbReference type="InParanoid" id="A0A1S3I5J3"/>
<organism evidence="24 25">
    <name type="scientific">Lingula anatina</name>
    <name type="common">Brachiopod</name>
    <name type="synonym">Lingula unguis</name>
    <dbReference type="NCBI Taxonomy" id="7574"/>
    <lineage>
        <taxon>Eukaryota</taxon>
        <taxon>Metazoa</taxon>
        <taxon>Spiralia</taxon>
        <taxon>Lophotrochozoa</taxon>
        <taxon>Brachiopoda</taxon>
        <taxon>Linguliformea</taxon>
        <taxon>Lingulata</taxon>
        <taxon>Lingulida</taxon>
        <taxon>Linguloidea</taxon>
        <taxon>Lingulidae</taxon>
        <taxon>Lingula</taxon>
    </lineage>
</organism>
<dbReference type="PANTHER" id="PTHR12863">
    <property type="entry name" value="FATTY ACID HYDROXYLASE"/>
    <property type="match status" value="1"/>
</dbReference>
<keyword evidence="13 18" id="KW-0560">Oxidoreductase</keyword>
<gene>
    <name evidence="25" type="primary">LOC106160544</name>
</gene>
<comment type="subcellular location">
    <subcellularLocation>
        <location evidence="1">Endoplasmic reticulum membrane</location>
        <topology evidence="1">Multi-pass membrane protein</topology>
    </subcellularLocation>
</comment>
<keyword evidence="8 18" id="KW-0479">Metal-binding</keyword>
<feature type="transmembrane region" description="Helical" evidence="22">
    <location>
        <begin position="265"/>
        <end position="286"/>
    </location>
</feature>
<dbReference type="OMA" id="WTIIEYV"/>
<evidence type="ECO:0000256" key="1">
    <source>
        <dbReference type="ARBA" id="ARBA00004477"/>
    </source>
</evidence>
<keyword evidence="17 18" id="KW-0275">Fatty acid biosynthesis</keyword>
<dbReference type="FunFam" id="3.10.120.10:FF:000007">
    <property type="entry name" value="Sulfite oxidase, mitochondrial"/>
    <property type="match status" value="1"/>
</dbReference>
<keyword evidence="10 18" id="KW-0276">Fatty acid metabolism</keyword>
<feature type="transmembrane region" description="Helical" evidence="22">
    <location>
        <begin position="170"/>
        <end position="189"/>
    </location>
</feature>
<feature type="binding site" evidence="19">
    <location>
        <position position="333"/>
    </location>
    <ligand>
        <name>Zn(2+)</name>
        <dbReference type="ChEBI" id="CHEBI:29105"/>
        <label>1</label>
    </ligand>
</feature>
<evidence type="ECO:0000256" key="16">
    <source>
        <dbReference type="ARBA" id="ARBA00023136"/>
    </source>
</evidence>
<evidence type="ECO:0000256" key="12">
    <source>
        <dbReference type="ARBA" id="ARBA00022989"/>
    </source>
</evidence>
<keyword evidence="12 22" id="KW-1133">Transmembrane helix</keyword>
<comment type="pathway">
    <text evidence="2">Sphingolipid metabolism.</text>
</comment>
<dbReference type="OrthoDB" id="2204368at2759"/>
<dbReference type="PANTHER" id="PTHR12863:SF1">
    <property type="entry name" value="FATTY ACID 2-HYDROXYLASE"/>
    <property type="match status" value="1"/>
</dbReference>
<evidence type="ECO:0000256" key="8">
    <source>
        <dbReference type="ARBA" id="ARBA00022723"/>
    </source>
</evidence>
<evidence type="ECO:0000256" key="15">
    <source>
        <dbReference type="ARBA" id="ARBA00023098"/>
    </source>
</evidence>
<evidence type="ECO:0000256" key="18">
    <source>
        <dbReference type="PIRNR" id="PIRNR005149"/>
    </source>
</evidence>
<dbReference type="STRING" id="7574.A0A1S3I5J3"/>
<evidence type="ECO:0000256" key="2">
    <source>
        <dbReference type="ARBA" id="ARBA00004991"/>
    </source>
</evidence>
<feature type="binding site" evidence="19">
    <location>
        <position position="334"/>
    </location>
    <ligand>
        <name>Zn(2+)</name>
        <dbReference type="ChEBI" id="CHEBI:29105"/>
        <label>1</label>
    </ligand>
</feature>
<feature type="binding site" evidence="19">
    <location>
        <position position="252"/>
    </location>
    <ligand>
        <name>Zn(2+)</name>
        <dbReference type="ChEBI" id="CHEBI:29105"/>
        <label>1</label>
    </ligand>
</feature>
<dbReference type="PIRSF" id="PIRSF005149">
    <property type="entry name" value="IPC-B_HD"/>
    <property type="match status" value="1"/>
</dbReference>
<dbReference type="InterPro" id="IPR001199">
    <property type="entry name" value="Cyt_B5-like_heme/steroid-bd"/>
</dbReference>
<comment type="similarity">
    <text evidence="4 18">Belongs to the sterol desaturase family. SCS7 subfamily.</text>
</comment>
<evidence type="ECO:0000256" key="3">
    <source>
        <dbReference type="ARBA" id="ARBA00005189"/>
    </source>
</evidence>
<evidence type="ECO:0000256" key="9">
    <source>
        <dbReference type="ARBA" id="ARBA00022824"/>
    </source>
</evidence>
<keyword evidence="5 18" id="KW-0444">Lipid biosynthesis</keyword>
<dbReference type="InterPro" id="IPR018506">
    <property type="entry name" value="Cyt_B5_heme-BS"/>
</dbReference>
<comment type="cofactor">
    <cofactor evidence="18 19">
        <name>Zn(2+)</name>
        <dbReference type="ChEBI" id="CHEBI:29105"/>
    </cofactor>
    <text evidence="18 19">Binds 2 Zn(2+) ions per subunit that likely form a catalytic dimetal center.</text>
</comment>
<evidence type="ECO:0000256" key="20">
    <source>
        <dbReference type="PIRSR" id="PIRSR005149-50"/>
    </source>
</evidence>
<dbReference type="PROSITE" id="PS50255">
    <property type="entry name" value="CYTOCHROME_B5_2"/>
    <property type="match status" value="1"/>
</dbReference>
<evidence type="ECO:0000313" key="25">
    <source>
        <dbReference type="RefSeq" id="XP_013392633.1"/>
    </source>
</evidence>
<dbReference type="Pfam" id="PF04116">
    <property type="entry name" value="FA_hydroxylase"/>
    <property type="match status" value="1"/>
</dbReference>
<keyword evidence="11 19" id="KW-0862">Zinc</keyword>
<dbReference type="PROSITE" id="PS00191">
    <property type="entry name" value="CYTOCHROME_B5_1"/>
    <property type="match status" value="1"/>
</dbReference>
<evidence type="ECO:0000256" key="13">
    <source>
        <dbReference type="ARBA" id="ARBA00023002"/>
    </source>
</evidence>
<evidence type="ECO:0000256" key="17">
    <source>
        <dbReference type="ARBA" id="ARBA00023160"/>
    </source>
</evidence>
<feature type="binding site" evidence="19">
    <location>
        <position position="256"/>
    </location>
    <ligand>
        <name>Zn(2+)</name>
        <dbReference type="ChEBI" id="CHEBI:29105"/>
        <label>1</label>
    </ligand>
</feature>
<dbReference type="KEGG" id="lak:106160544"/>
<dbReference type="GO" id="GO:0005789">
    <property type="term" value="C:endoplasmic reticulum membrane"/>
    <property type="evidence" value="ECO:0007669"/>
    <property type="project" value="UniProtKB-SubCell"/>
</dbReference>
<evidence type="ECO:0000256" key="22">
    <source>
        <dbReference type="SAM" id="Phobius"/>
    </source>
</evidence>
<evidence type="ECO:0000259" key="23">
    <source>
        <dbReference type="PROSITE" id="PS50255"/>
    </source>
</evidence>
<dbReference type="GO" id="GO:0005506">
    <property type="term" value="F:iron ion binding"/>
    <property type="evidence" value="ECO:0007669"/>
    <property type="project" value="UniProtKB-UniRule"/>
</dbReference>
<name>A0A1S3I5J3_LINAN</name>
<dbReference type="InterPro" id="IPR014430">
    <property type="entry name" value="Scs7"/>
</dbReference>
<evidence type="ECO:0000256" key="11">
    <source>
        <dbReference type="ARBA" id="ARBA00022833"/>
    </source>
</evidence>
<feature type="binding site" evidence="19">
    <location>
        <position position="314"/>
    </location>
    <ligand>
        <name>Zn(2+)</name>
        <dbReference type="ChEBI" id="CHEBI:29105"/>
        <label>1</label>
    </ligand>
</feature>
<feature type="binding site" description="axial binding residue" evidence="20">
    <location>
        <position position="36"/>
    </location>
    <ligand>
        <name>heme</name>
        <dbReference type="ChEBI" id="CHEBI:30413"/>
    </ligand>
    <ligandPart>
        <name>Fe</name>
        <dbReference type="ChEBI" id="CHEBI:18248"/>
    </ligandPart>
</feature>
<dbReference type="SUPFAM" id="SSF55856">
    <property type="entry name" value="Cytochrome b5-like heme/steroid binding domain"/>
    <property type="match status" value="1"/>
</dbReference>
<feature type="binding site" evidence="19">
    <location>
        <position position="229"/>
    </location>
    <ligand>
        <name>Zn(2+)</name>
        <dbReference type="ChEBI" id="CHEBI:29105"/>
        <label>1</label>
    </ligand>
</feature>
<dbReference type="InterPro" id="IPR036400">
    <property type="entry name" value="Cyt_B5-like_heme/steroid_sf"/>
</dbReference>
<keyword evidence="14 18" id="KW-0408">Iron</keyword>
<evidence type="ECO:0000256" key="19">
    <source>
        <dbReference type="PIRSR" id="PIRSR005149-1"/>
    </source>
</evidence>